<evidence type="ECO:0000256" key="3">
    <source>
        <dbReference type="ARBA" id="ARBA00022679"/>
    </source>
</evidence>
<evidence type="ECO:0000256" key="8">
    <source>
        <dbReference type="HAMAP-Rule" id="MF_01865"/>
    </source>
</evidence>
<gene>
    <name evidence="8" type="primary">rimO</name>
    <name evidence="12" type="ORF">COV72_06070</name>
</gene>
<keyword evidence="6 8" id="KW-0408">Iron</keyword>
<dbReference type="PROSITE" id="PS51449">
    <property type="entry name" value="MTTASE_N"/>
    <property type="match status" value="1"/>
</dbReference>
<dbReference type="GO" id="GO:0046872">
    <property type="term" value="F:metal ion binding"/>
    <property type="evidence" value="ECO:0007669"/>
    <property type="project" value="UniProtKB-KW"/>
</dbReference>
<dbReference type="SUPFAM" id="SSF102114">
    <property type="entry name" value="Radical SAM enzymes"/>
    <property type="match status" value="1"/>
</dbReference>
<keyword evidence="3 8" id="KW-0808">Transferase</keyword>
<dbReference type="InterPro" id="IPR005839">
    <property type="entry name" value="Methylthiotransferase"/>
</dbReference>
<keyword evidence="2 8" id="KW-0963">Cytoplasm</keyword>
<dbReference type="Gene3D" id="2.40.50.140">
    <property type="entry name" value="Nucleic acid-binding proteins"/>
    <property type="match status" value="1"/>
</dbReference>
<evidence type="ECO:0000313" key="13">
    <source>
        <dbReference type="Proteomes" id="UP000229641"/>
    </source>
</evidence>
<dbReference type="SFLD" id="SFLDG01082">
    <property type="entry name" value="B12-binding_domain_containing"/>
    <property type="match status" value="1"/>
</dbReference>
<dbReference type="SMART" id="SM00729">
    <property type="entry name" value="Elp3"/>
    <property type="match status" value="1"/>
</dbReference>
<comment type="similarity">
    <text evidence="8">Belongs to the methylthiotransferase family. RimO subfamily.</text>
</comment>
<dbReference type="InterPro" id="IPR023404">
    <property type="entry name" value="rSAM_horseshoe"/>
</dbReference>
<comment type="caution">
    <text evidence="12">The sequence shown here is derived from an EMBL/GenBank/DDBJ whole genome shotgun (WGS) entry which is preliminary data.</text>
</comment>
<dbReference type="InterPro" id="IPR002792">
    <property type="entry name" value="TRAM_dom"/>
</dbReference>
<dbReference type="PANTHER" id="PTHR43837:SF1">
    <property type="entry name" value="RIBOSOMAL PROTEIN US12 METHYLTHIOTRANSFERASE RIMO"/>
    <property type="match status" value="1"/>
</dbReference>
<keyword evidence="7 8" id="KW-0411">Iron-sulfur</keyword>
<dbReference type="EC" id="2.8.4.4" evidence="8"/>
<dbReference type="InterPro" id="IPR038135">
    <property type="entry name" value="Methylthiotransferase_N_sf"/>
</dbReference>
<feature type="binding site" evidence="8">
    <location>
        <position position="137"/>
    </location>
    <ligand>
        <name>[4Fe-4S] cluster</name>
        <dbReference type="ChEBI" id="CHEBI:49883"/>
        <label>2</label>
        <note>4Fe-4S-S-AdoMet</note>
    </ligand>
</feature>
<comment type="cofactor">
    <cofactor evidence="8">
        <name>[4Fe-4S] cluster</name>
        <dbReference type="ChEBI" id="CHEBI:49883"/>
    </cofactor>
    <text evidence="8">Binds 2 [4Fe-4S] clusters. One cluster is coordinated with 3 cysteines and an exchangeable S-adenosyl-L-methionine.</text>
</comment>
<feature type="binding site" evidence="8">
    <location>
        <position position="134"/>
    </location>
    <ligand>
        <name>[4Fe-4S] cluster</name>
        <dbReference type="ChEBI" id="CHEBI:49883"/>
        <label>2</label>
        <note>4Fe-4S-S-AdoMet</note>
    </ligand>
</feature>
<sequence>MSSKVHILTLGCPRNLVDSQAIANALKKKSVRFVDNIKDAEILIINSCAFIEEAKEESIGFILDAIELKKKGSLKKILVYGCLVQRYSKELIKEFKEVDAFMGRIGLEGIYGDTLLTPFHYAYLKICEGCFNHCSFCVIPKIKGKFISRNEEDILNEARILDEKNVKELNIIGQDITCYGLDKNDNLGLLRLIRRILSETKNIRWLRLLYLNPSRISNELLELINNEERICSYIDMPIQHINDRILRLMNRRISKRDIISLLKRIRRKIPNAAIRSAVIVGFPSETDKEFDELLDFMELARFERLGAFIYSREEGTAAYDFSGQIPSALKKKRFDILMSKQQEIAKGVNRKLVGSTMEVIIDEKEKDNIYLARSRFDAPEVDGAVFIKSKDRLRPGDIMRAKISEGYEYDLVGEKAAS</sequence>
<evidence type="ECO:0000259" key="11">
    <source>
        <dbReference type="PROSITE" id="PS51918"/>
    </source>
</evidence>
<feature type="domain" description="Radical SAM core" evidence="11">
    <location>
        <begin position="116"/>
        <end position="349"/>
    </location>
</feature>
<dbReference type="PANTHER" id="PTHR43837">
    <property type="entry name" value="RIBOSOMAL PROTEIN S12 METHYLTHIOTRANSFERASE RIMO"/>
    <property type="match status" value="1"/>
</dbReference>
<dbReference type="PROSITE" id="PS51918">
    <property type="entry name" value="RADICAL_SAM"/>
    <property type="match status" value="1"/>
</dbReference>
<dbReference type="Pfam" id="PF04055">
    <property type="entry name" value="Radical_SAM"/>
    <property type="match status" value="1"/>
</dbReference>
<dbReference type="Gene3D" id="3.40.50.12160">
    <property type="entry name" value="Methylthiotransferase, N-terminal domain"/>
    <property type="match status" value="1"/>
</dbReference>
<dbReference type="AlphaFoldDB" id="A0A2H0LWN9"/>
<dbReference type="SFLD" id="SFLDS00029">
    <property type="entry name" value="Radical_SAM"/>
    <property type="match status" value="1"/>
</dbReference>
<reference evidence="12 13" key="1">
    <citation type="submission" date="2017-09" db="EMBL/GenBank/DDBJ databases">
        <title>Depth-based differentiation of microbial function through sediment-hosted aquifers and enrichment of novel symbionts in the deep terrestrial subsurface.</title>
        <authorList>
            <person name="Probst A.J."/>
            <person name="Ladd B."/>
            <person name="Jarett J.K."/>
            <person name="Geller-Mcgrath D.E."/>
            <person name="Sieber C.M."/>
            <person name="Emerson J.B."/>
            <person name="Anantharaman K."/>
            <person name="Thomas B.C."/>
            <person name="Malmstrom R."/>
            <person name="Stieglmeier M."/>
            <person name="Klingl A."/>
            <person name="Woyke T."/>
            <person name="Ryan C.M."/>
            <person name="Banfield J.F."/>
        </authorList>
    </citation>
    <scope>NUCLEOTIDE SEQUENCE [LARGE SCALE GENOMIC DNA]</scope>
    <source>
        <strain evidence="12">CG11_big_fil_rev_8_21_14_0_20_42_13</strain>
    </source>
</reference>
<dbReference type="GO" id="GO:0005840">
    <property type="term" value="C:ribosome"/>
    <property type="evidence" value="ECO:0007669"/>
    <property type="project" value="UniProtKB-KW"/>
</dbReference>
<feature type="binding site" evidence="8">
    <location>
        <position position="130"/>
    </location>
    <ligand>
        <name>[4Fe-4S] cluster</name>
        <dbReference type="ChEBI" id="CHEBI:49883"/>
        <label>2</label>
        <note>4Fe-4S-S-AdoMet</note>
    </ligand>
</feature>
<dbReference type="SFLD" id="SFLDF00274">
    <property type="entry name" value="ribosomal_protein_S12_methylth"/>
    <property type="match status" value="1"/>
</dbReference>
<evidence type="ECO:0000256" key="6">
    <source>
        <dbReference type="ARBA" id="ARBA00023004"/>
    </source>
</evidence>
<dbReference type="GO" id="GO:0103039">
    <property type="term" value="F:protein methylthiotransferase activity"/>
    <property type="evidence" value="ECO:0007669"/>
    <property type="project" value="UniProtKB-EC"/>
</dbReference>
<evidence type="ECO:0000259" key="9">
    <source>
        <dbReference type="PROSITE" id="PS50926"/>
    </source>
</evidence>
<dbReference type="SFLD" id="SFLDG01061">
    <property type="entry name" value="methylthiotransferase"/>
    <property type="match status" value="1"/>
</dbReference>
<accession>A0A2H0LWN9</accession>
<dbReference type="GO" id="GO:0035599">
    <property type="term" value="F:aspartic acid methylthiotransferase activity"/>
    <property type="evidence" value="ECO:0007669"/>
    <property type="project" value="TreeGrafter"/>
</dbReference>
<evidence type="ECO:0000256" key="5">
    <source>
        <dbReference type="ARBA" id="ARBA00022723"/>
    </source>
</evidence>
<protein>
    <recommendedName>
        <fullName evidence="8">Ribosomal protein uS12 methylthiotransferase RimO</fullName>
        <shortName evidence="8">uS12 MTTase</shortName>
        <shortName evidence="8">uS12 methylthiotransferase</shortName>
        <ecNumber evidence="8">2.8.4.4</ecNumber>
    </recommendedName>
    <alternativeName>
        <fullName evidence="8">Ribosomal protein uS12 (aspartate-C(3))-methylthiotransferase</fullName>
    </alternativeName>
    <alternativeName>
        <fullName evidence="8">Ribosome maturation factor RimO</fullName>
    </alternativeName>
</protein>
<organism evidence="12 13">
    <name type="scientific">Candidatus Ghiorseimicrobium undicola</name>
    <dbReference type="NCBI Taxonomy" id="1974746"/>
    <lineage>
        <taxon>Bacteria</taxon>
        <taxon>Pseudomonadati</taxon>
        <taxon>Candidatus Omnitrophota</taxon>
        <taxon>Candidatus Ghiorseimicrobium</taxon>
    </lineage>
</organism>
<feature type="domain" description="TRAM" evidence="9">
    <location>
        <begin position="350"/>
        <end position="417"/>
    </location>
</feature>
<feature type="binding site" evidence="8">
    <location>
        <position position="82"/>
    </location>
    <ligand>
        <name>[4Fe-4S] cluster</name>
        <dbReference type="ChEBI" id="CHEBI:49883"/>
        <label>1</label>
    </ligand>
</feature>
<evidence type="ECO:0000256" key="1">
    <source>
        <dbReference type="ARBA" id="ARBA00022485"/>
    </source>
</evidence>
<keyword evidence="5 8" id="KW-0479">Metal-binding</keyword>
<keyword evidence="12" id="KW-0689">Ribosomal protein</keyword>
<dbReference type="InterPro" id="IPR012340">
    <property type="entry name" value="NA-bd_OB-fold"/>
</dbReference>
<feature type="binding site" evidence="8">
    <location>
        <position position="12"/>
    </location>
    <ligand>
        <name>[4Fe-4S] cluster</name>
        <dbReference type="ChEBI" id="CHEBI:49883"/>
        <label>1</label>
    </ligand>
</feature>
<dbReference type="NCBIfam" id="TIGR00089">
    <property type="entry name" value="MiaB/RimO family radical SAM methylthiotransferase"/>
    <property type="match status" value="1"/>
</dbReference>
<dbReference type="GO" id="GO:0051539">
    <property type="term" value="F:4 iron, 4 sulfur cluster binding"/>
    <property type="evidence" value="ECO:0007669"/>
    <property type="project" value="UniProtKB-UniRule"/>
</dbReference>
<dbReference type="InterPro" id="IPR058240">
    <property type="entry name" value="rSAM_sf"/>
</dbReference>
<feature type="binding site" evidence="8">
    <location>
        <position position="48"/>
    </location>
    <ligand>
        <name>[4Fe-4S] cluster</name>
        <dbReference type="ChEBI" id="CHEBI:49883"/>
        <label>1</label>
    </ligand>
</feature>
<comment type="subcellular location">
    <subcellularLocation>
        <location evidence="8">Cytoplasm</location>
    </subcellularLocation>
</comment>
<dbReference type="PROSITE" id="PS50926">
    <property type="entry name" value="TRAM"/>
    <property type="match status" value="1"/>
</dbReference>
<feature type="domain" description="MTTase N-terminal" evidence="10">
    <location>
        <begin position="3"/>
        <end position="124"/>
    </location>
</feature>
<dbReference type="CDD" id="cd01335">
    <property type="entry name" value="Radical_SAM"/>
    <property type="match status" value="1"/>
</dbReference>
<dbReference type="PROSITE" id="PS01278">
    <property type="entry name" value="MTTASE_RADICAL"/>
    <property type="match status" value="1"/>
</dbReference>
<dbReference type="FunFam" id="3.80.30.20:FF:000001">
    <property type="entry name" value="tRNA-2-methylthio-N(6)-dimethylallyladenosine synthase 2"/>
    <property type="match status" value="1"/>
</dbReference>
<comment type="function">
    <text evidence="8">Catalyzes the methylthiolation of an aspartic acid residue of ribosomal protein uS12.</text>
</comment>
<dbReference type="InterPro" id="IPR013848">
    <property type="entry name" value="Methylthiotransferase_N"/>
</dbReference>
<keyword evidence="12" id="KW-0687">Ribonucleoprotein</keyword>
<evidence type="ECO:0000259" key="10">
    <source>
        <dbReference type="PROSITE" id="PS51449"/>
    </source>
</evidence>
<dbReference type="Pfam" id="PF18693">
    <property type="entry name" value="TRAM_2"/>
    <property type="match status" value="1"/>
</dbReference>
<proteinExistence type="inferred from homology"/>
<dbReference type="GO" id="GO:0006400">
    <property type="term" value="P:tRNA modification"/>
    <property type="evidence" value="ECO:0007669"/>
    <property type="project" value="InterPro"/>
</dbReference>
<dbReference type="InterPro" id="IPR005840">
    <property type="entry name" value="Ribosomal_uS12_MeSTrfase_RimO"/>
</dbReference>
<keyword evidence="4 8" id="KW-0949">S-adenosyl-L-methionine</keyword>
<evidence type="ECO:0000256" key="2">
    <source>
        <dbReference type="ARBA" id="ARBA00022490"/>
    </source>
</evidence>
<dbReference type="InterPro" id="IPR020612">
    <property type="entry name" value="Methylthiotransferase_CS"/>
</dbReference>
<evidence type="ECO:0000256" key="4">
    <source>
        <dbReference type="ARBA" id="ARBA00022691"/>
    </source>
</evidence>
<name>A0A2H0LWN9_9BACT</name>
<dbReference type="InterPro" id="IPR006638">
    <property type="entry name" value="Elp3/MiaA/NifB-like_rSAM"/>
</dbReference>
<dbReference type="Proteomes" id="UP000229641">
    <property type="component" value="Unassembled WGS sequence"/>
</dbReference>
<dbReference type="Gene3D" id="3.80.30.20">
    <property type="entry name" value="tm_1862 like domain"/>
    <property type="match status" value="1"/>
</dbReference>
<dbReference type="HAMAP" id="MF_01865">
    <property type="entry name" value="MTTase_RimO"/>
    <property type="match status" value="1"/>
</dbReference>
<comment type="catalytic activity">
    <reaction evidence="8">
        <text>L-aspartate(89)-[ribosomal protein uS12]-hydrogen + (sulfur carrier)-SH + AH2 + 2 S-adenosyl-L-methionine = 3-methylsulfanyl-L-aspartate(89)-[ribosomal protein uS12]-hydrogen + (sulfur carrier)-H + 5'-deoxyadenosine + L-methionine + A + S-adenosyl-L-homocysteine + 2 H(+)</text>
        <dbReference type="Rhea" id="RHEA:37087"/>
        <dbReference type="Rhea" id="RHEA-COMP:10460"/>
        <dbReference type="Rhea" id="RHEA-COMP:10461"/>
        <dbReference type="Rhea" id="RHEA-COMP:14737"/>
        <dbReference type="Rhea" id="RHEA-COMP:14739"/>
        <dbReference type="ChEBI" id="CHEBI:13193"/>
        <dbReference type="ChEBI" id="CHEBI:15378"/>
        <dbReference type="ChEBI" id="CHEBI:17319"/>
        <dbReference type="ChEBI" id="CHEBI:17499"/>
        <dbReference type="ChEBI" id="CHEBI:29917"/>
        <dbReference type="ChEBI" id="CHEBI:29961"/>
        <dbReference type="ChEBI" id="CHEBI:57844"/>
        <dbReference type="ChEBI" id="CHEBI:57856"/>
        <dbReference type="ChEBI" id="CHEBI:59789"/>
        <dbReference type="ChEBI" id="CHEBI:64428"/>
        <dbReference type="ChEBI" id="CHEBI:73599"/>
        <dbReference type="EC" id="2.8.4.4"/>
    </reaction>
</comment>
<dbReference type="Pfam" id="PF00919">
    <property type="entry name" value="UPF0004"/>
    <property type="match status" value="1"/>
</dbReference>
<dbReference type="GO" id="GO:0005829">
    <property type="term" value="C:cytosol"/>
    <property type="evidence" value="ECO:0007669"/>
    <property type="project" value="TreeGrafter"/>
</dbReference>
<keyword evidence="1 8" id="KW-0004">4Fe-4S</keyword>
<dbReference type="InterPro" id="IPR007197">
    <property type="entry name" value="rSAM"/>
</dbReference>
<dbReference type="EMBL" id="PCWA01000084">
    <property type="protein sequence ID" value="PIQ88839.1"/>
    <property type="molecule type" value="Genomic_DNA"/>
</dbReference>
<evidence type="ECO:0000256" key="7">
    <source>
        <dbReference type="ARBA" id="ARBA00023014"/>
    </source>
</evidence>
<evidence type="ECO:0000313" key="12">
    <source>
        <dbReference type="EMBL" id="PIQ88839.1"/>
    </source>
</evidence>